<feature type="transmembrane region" description="Helical" evidence="9">
    <location>
        <begin position="95"/>
        <end position="114"/>
    </location>
</feature>
<evidence type="ECO:0000256" key="7">
    <source>
        <dbReference type="ARBA" id="ARBA00023136"/>
    </source>
</evidence>
<dbReference type="STRING" id="1505087.AYJ54_37040"/>
<feature type="transmembrane region" description="Helical" evidence="9">
    <location>
        <begin position="65"/>
        <end position="83"/>
    </location>
</feature>
<dbReference type="InterPro" id="IPR052157">
    <property type="entry name" value="BCAA_transport_permease"/>
</dbReference>
<evidence type="ECO:0000256" key="9">
    <source>
        <dbReference type="SAM" id="Phobius"/>
    </source>
</evidence>
<dbReference type="GO" id="GO:0006865">
    <property type="term" value="P:amino acid transport"/>
    <property type="evidence" value="ECO:0007669"/>
    <property type="project" value="UniProtKB-KW"/>
</dbReference>
<dbReference type="CDD" id="cd06582">
    <property type="entry name" value="TM_PBP1_LivH_like"/>
    <property type="match status" value="1"/>
</dbReference>
<accession>A0A176Y856</accession>
<evidence type="ECO:0000313" key="11">
    <source>
        <dbReference type="Proteomes" id="UP000076959"/>
    </source>
</evidence>
<feature type="transmembrane region" description="Helical" evidence="9">
    <location>
        <begin position="134"/>
        <end position="158"/>
    </location>
</feature>
<dbReference type="GO" id="GO:0022857">
    <property type="term" value="F:transmembrane transporter activity"/>
    <property type="evidence" value="ECO:0007669"/>
    <property type="project" value="InterPro"/>
</dbReference>
<feature type="transmembrane region" description="Helical" evidence="9">
    <location>
        <begin position="41"/>
        <end position="59"/>
    </location>
</feature>
<dbReference type="PANTHER" id="PTHR11795:SF445">
    <property type="entry name" value="AMINO ACID ABC TRANSPORTER PERMEASE PROTEIN"/>
    <property type="match status" value="1"/>
</dbReference>
<keyword evidence="11" id="KW-1185">Reference proteome</keyword>
<feature type="transmembrane region" description="Helical" evidence="9">
    <location>
        <begin position="189"/>
        <end position="210"/>
    </location>
</feature>
<name>A0A176Y856_9BRAD</name>
<evidence type="ECO:0000256" key="4">
    <source>
        <dbReference type="ARBA" id="ARBA00022692"/>
    </source>
</evidence>
<evidence type="ECO:0000313" key="10">
    <source>
        <dbReference type="EMBL" id="OAE96200.1"/>
    </source>
</evidence>
<feature type="transmembrane region" description="Helical" evidence="9">
    <location>
        <begin position="255"/>
        <end position="276"/>
    </location>
</feature>
<dbReference type="PANTHER" id="PTHR11795">
    <property type="entry name" value="BRANCHED-CHAIN AMINO ACID TRANSPORT SYSTEM PERMEASE PROTEIN LIVH"/>
    <property type="match status" value="1"/>
</dbReference>
<comment type="similarity">
    <text evidence="8">Belongs to the binding-protein-dependent transport system permease family. LivHM subfamily.</text>
</comment>
<dbReference type="AlphaFoldDB" id="A0A176Y856"/>
<evidence type="ECO:0000256" key="6">
    <source>
        <dbReference type="ARBA" id="ARBA00022989"/>
    </source>
</evidence>
<dbReference type="GO" id="GO:0005886">
    <property type="term" value="C:plasma membrane"/>
    <property type="evidence" value="ECO:0007669"/>
    <property type="project" value="UniProtKB-SubCell"/>
</dbReference>
<dbReference type="OrthoDB" id="153121at2"/>
<dbReference type="EMBL" id="LUUB01000132">
    <property type="protein sequence ID" value="OAE96200.1"/>
    <property type="molecule type" value="Genomic_DNA"/>
</dbReference>
<gene>
    <name evidence="10" type="ORF">AYJ54_37040</name>
</gene>
<comment type="caution">
    <text evidence="10">The sequence shown here is derived from an EMBL/GenBank/DDBJ whole genome shotgun (WGS) entry which is preliminary data.</text>
</comment>
<sequence length="285" mass="29575">MVIMQVIVGGLLLGAIYALFSSGLTLIWGMMNFINFAHGEFVMLGMYVALLVVVGIGGGPAVFGIAAAGALFALGVVIYAFLIRHVLRGPMIAQILSTFGLALLLRYAAFWFFSANFVSLPGNALSGTIDLGGIFLPVAQVVAGSVAIVLTLLLQFLLTRTLIGSMLLAVAEDPDAATLMGIRPDRIQALAWGLSAGAAGIAGALLATAYPWSPSVGETFGLIAFVVVAFGGFGSVLGSLYAGLIIGLIQAASGFWLGVIYKDVVVYALFVALLWLRPQGLMGKA</sequence>
<dbReference type="RefSeq" id="WP_063709245.1">
    <property type="nucleotide sequence ID" value="NZ_LUUB01000132.1"/>
</dbReference>
<proteinExistence type="inferred from homology"/>
<comment type="subcellular location">
    <subcellularLocation>
        <location evidence="1">Cell membrane</location>
        <topology evidence="1">Multi-pass membrane protein</topology>
    </subcellularLocation>
</comment>
<keyword evidence="2" id="KW-0813">Transport</keyword>
<evidence type="ECO:0000256" key="1">
    <source>
        <dbReference type="ARBA" id="ARBA00004651"/>
    </source>
</evidence>
<keyword evidence="4 9" id="KW-0812">Transmembrane</keyword>
<keyword evidence="3" id="KW-1003">Cell membrane</keyword>
<feature type="transmembrane region" description="Helical" evidence="9">
    <location>
        <begin position="6"/>
        <end position="29"/>
    </location>
</feature>
<evidence type="ECO:0000256" key="8">
    <source>
        <dbReference type="ARBA" id="ARBA00037998"/>
    </source>
</evidence>
<evidence type="ECO:0000256" key="5">
    <source>
        <dbReference type="ARBA" id="ARBA00022970"/>
    </source>
</evidence>
<dbReference type="Pfam" id="PF02653">
    <property type="entry name" value="BPD_transp_2"/>
    <property type="match status" value="1"/>
</dbReference>
<keyword evidence="6 9" id="KW-1133">Transmembrane helix</keyword>
<evidence type="ECO:0000256" key="3">
    <source>
        <dbReference type="ARBA" id="ARBA00022475"/>
    </source>
</evidence>
<dbReference type="Proteomes" id="UP000076959">
    <property type="component" value="Unassembled WGS sequence"/>
</dbReference>
<protein>
    <submittedName>
        <fullName evidence="10">Branched-chain amino acid ABC transporter permease</fullName>
    </submittedName>
</protein>
<dbReference type="InterPro" id="IPR001851">
    <property type="entry name" value="ABC_transp_permease"/>
</dbReference>
<keyword evidence="7 9" id="KW-0472">Membrane</keyword>
<keyword evidence="5" id="KW-0029">Amino-acid transport</keyword>
<evidence type="ECO:0000256" key="2">
    <source>
        <dbReference type="ARBA" id="ARBA00022448"/>
    </source>
</evidence>
<reference evidence="10 11" key="1">
    <citation type="submission" date="2016-03" db="EMBL/GenBank/DDBJ databases">
        <title>Draft Genome Sequence of the Strain BR 10245 (Bradyrhizobium sp.) isolated from nodules of Centrolobium paraense.</title>
        <authorList>
            <person name="Simoes-Araujo J.L.Sr."/>
            <person name="Barauna A.C."/>
            <person name="Silva K."/>
            <person name="Zilli J.E."/>
        </authorList>
    </citation>
    <scope>NUCLEOTIDE SEQUENCE [LARGE SCALE GENOMIC DNA]</scope>
    <source>
        <strain evidence="10 11">BR 10245</strain>
    </source>
</reference>
<organism evidence="10 11">
    <name type="scientific">Bradyrhizobium centrolobii</name>
    <dbReference type="NCBI Taxonomy" id="1505087"/>
    <lineage>
        <taxon>Bacteria</taxon>
        <taxon>Pseudomonadati</taxon>
        <taxon>Pseudomonadota</taxon>
        <taxon>Alphaproteobacteria</taxon>
        <taxon>Hyphomicrobiales</taxon>
        <taxon>Nitrobacteraceae</taxon>
        <taxon>Bradyrhizobium</taxon>
    </lineage>
</organism>
<feature type="transmembrane region" description="Helical" evidence="9">
    <location>
        <begin position="222"/>
        <end position="248"/>
    </location>
</feature>